<dbReference type="SMART" id="SM00132">
    <property type="entry name" value="LIM"/>
    <property type="match status" value="1"/>
</dbReference>
<dbReference type="GO" id="GO:0005737">
    <property type="term" value="C:cytoplasm"/>
    <property type="evidence" value="ECO:0007669"/>
    <property type="project" value="TreeGrafter"/>
</dbReference>
<dbReference type="SUPFAM" id="SSF56112">
    <property type="entry name" value="Protein kinase-like (PK-like)"/>
    <property type="match status" value="1"/>
</dbReference>
<evidence type="ECO:0000256" key="10">
    <source>
        <dbReference type="ARBA" id="ARBA00022737"/>
    </source>
</evidence>
<dbReference type="GO" id="GO:0004674">
    <property type="term" value="F:protein serine/threonine kinase activity"/>
    <property type="evidence" value="ECO:0007669"/>
    <property type="project" value="UniProtKB-KW"/>
</dbReference>
<evidence type="ECO:0000256" key="11">
    <source>
        <dbReference type="ARBA" id="ARBA00022741"/>
    </source>
</evidence>
<dbReference type="InterPro" id="IPR011009">
    <property type="entry name" value="Kinase-like_dom_sf"/>
</dbReference>
<comment type="catalytic activity">
    <reaction evidence="18">
        <text>L-threonyl-[protein] + ATP = O-phospho-L-threonyl-[protein] + ADP + H(+)</text>
        <dbReference type="Rhea" id="RHEA:46608"/>
        <dbReference type="Rhea" id="RHEA-COMP:11060"/>
        <dbReference type="Rhea" id="RHEA-COMP:11605"/>
        <dbReference type="ChEBI" id="CHEBI:15378"/>
        <dbReference type="ChEBI" id="CHEBI:30013"/>
        <dbReference type="ChEBI" id="CHEBI:30616"/>
        <dbReference type="ChEBI" id="CHEBI:61977"/>
        <dbReference type="ChEBI" id="CHEBI:456216"/>
        <dbReference type="EC" id="2.7.11.1"/>
    </reaction>
    <physiologicalReaction direction="left-to-right" evidence="18">
        <dbReference type="Rhea" id="RHEA:46609"/>
    </physiologicalReaction>
</comment>
<dbReference type="Ensembl" id="ENSCLMT00005044587.1">
    <property type="protein sequence ID" value="ENSCLMP00005043046.1"/>
    <property type="gene ID" value="ENSCLMG00005019757.1"/>
</dbReference>
<sequence length="646" mass="72786">MEEPEDTCYCAGCGGEIQDSFHTKVLQDTWHNACFQCSVCCDHLTNWYYEKEAKLYCRKHYWEEFGELCHGCSLLMTGPTMVSAARFIWSLLHHSHFTPASSPFSVVCSGKCYKQVVLTPMLEKCSHDSVIDSLPHTVTLISMPSAANGKRGFSVTVLRDVSGSASVQVKEVRGMLISPEVRNAIHVGDRILEINGLPVGTMMQEEVDDLIHRTSHTLQLLMEYDPVRQRLDCLRLGAPTTRLGVPATSRMRLSSSSDTFLERTDVVDDGTLKRRSLRRSNSTCQSPGPNSPKEMPFITRDIGRSESLRSSSSCSHRIFRPHDLIHGEILGKGFFGQAIKVTLKATGEVMVMKELIRCDEETQKTFLKEVKVMRCLEHPHVLKFIGVLYKDKRLNLITEYIEGGTLKDFIRDTDPFPWEQRVSFAKSIASGMAYLHSMSIIHRDLNSHNCLVKLDNTVVVADFGLSRLILEDKVKPLPEKPTNKKRVFRRIDRKKRYTVVGNPYWMAPEMLNGKRYDEKVDIFSFGIVLCEIIGKVYADPECLPRTLDFGLNVGKFVEKFLPEDCPPAFFPLTVASPAYCKLEDWIEALSLNQELGIPLPAELDELHQRANRLYMAKDGSPSQSTTQSLTPTAEPPDSSSMTDSGT</sequence>
<evidence type="ECO:0000256" key="19">
    <source>
        <dbReference type="ARBA" id="ARBA00048977"/>
    </source>
</evidence>
<keyword evidence="5" id="KW-0963">Cytoplasm</keyword>
<dbReference type="PROSITE" id="PS50023">
    <property type="entry name" value="LIM_DOMAIN_2"/>
    <property type="match status" value="1"/>
</dbReference>
<dbReference type="GO" id="GO:0005813">
    <property type="term" value="C:centrosome"/>
    <property type="evidence" value="ECO:0007669"/>
    <property type="project" value="UniProtKB-SubCell"/>
</dbReference>
<feature type="binding site" evidence="21">
    <location>
        <position position="353"/>
    </location>
    <ligand>
        <name>ATP</name>
        <dbReference type="ChEBI" id="CHEBI:30616"/>
    </ligand>
</feature>
<dbReference type="FunFam" id="1.10.510.10:FF:000197">
    <property type="entry name" value="LIM domain kinase 2 isoform X1"/>
    <property type="match status" value="1"/>
</dbReference>
<dbReference type="CDD" id="cd06754">
    <property type="entry name" value="PDZ_LIMK-like"/>
    <property type="match status" value="1"/>
</dbReference>
<evidence type="ECO:0000256" key="3">
    <source>
        <dbReference type="ARBA" id="ARBA00005843"/>
    </source>
</evidence>
<keyword evidence="6" id="KW-0723">Serine/threonine-protein kinase</keyword>
<evidence type="ECO:0000256" key="13">
    <source>
        <dbReference type="ARBA" id="ARBA00022833"/>
    </source>
</evidence>
<keyword evidence="8" id="KW-0808">Transferase</keyword>
<evidence type="ECO:0000256" key="2">
    <source>
        <dbReference type="ARBA" id="ARBA00004300"/>
    </source>
</evidence>
<evidence type="ECO:0000256" key="1">
    <source>
        <dbReference type="ARBA" id="ARBA00004186"/>
    </source>
</evidence>
<dbReference type="SUPFAM" id="SSF57716">
    <property type="entry name" value="Glucocorticoid receptor-like (DNA-binding domain)"/>
    <property type="match status" value="2"/>
</dbReference>
<accession>A0A8C3AHU1</accession>
<dbReference type="GO" id="GO:0005634">
    <property type="term" value="C:nucleus"/>
    <property type="evidence" value="ECO:0007669"/>
    <property type="project" value="TreeGrafter"/>
</dbReference>
<evidence type="ECO:0000259" key="24">
    <source>
        <dbReference type="PROSITE" id="PS50023"/>
    </source>
</evidence>
<feature type="domain" description="Protein kinase" evidence="23">
    <location>
        <begin position="324"/>
        <end position="646"/>
    </location>
</feature>
<evidence type="ECO:0000256" key="18">
    <source>
        <dbReference type="ARBA" id="ARBA00048659"/>
    </source>
</evidence>
<dbReference type="InterPro" id="IPR001781">
    <property type="entry name" value="Znf_LIM"/>
</dbReference>
<dbReference type="Pfam" id="PF00412">
    <property type="entry name" value="LIM"/>
    <property type="match status" value="1"/>
</dbReference>
<dbReference type="GO" id="GO:0005819">
    <property type="term" value="C:spindle"/>
    <property type="evidence" value="ECO:0007669"/>
    <property type="project" value="UniProtKB-SubCell"/>
</dbReference>
<evidence type="ECO:0000259" key="23">
    <source>
        <dbReference type="PROSITE" id="PS50011"/>
    </source>
</evidence>
<gene>
    <name evidence="26" type="primary">limk2</name>
</gene>
<dbReference type="SUPFAM" id="SSF50156">
    <property type="entry name" value="PDZ domain-like"/>
    <property type="match status" value="1"/>
</dbReference>
<evidence type="ECO:0000313" key="27">
    <source>
        <dbReference type="Proteomes" id="UP000694565"/>
    </source>
</evidence>
<dbReference type="InterPro" id="IPR017441">
    <property type="entry name" value="Protein_kinase_ATP_BS"/>
</dbReference>
<keyword evidence="14 21" id="KW-0067">ATP-binding</keyword>
<keyword evidence="9 20" id="KW-0479">Metal-binding</keyword>
<keyword evidence="12" id="KW-0418">Kinase</keyword>
<keyword evidence="11 21" id="KW-0547">Nucleotide-binding</keyword>
<evidence type="ECO:0000256" key="14">
    <source>
        <dbReference type="ARBA" id="ARBA00022840"/>
    </source>
</evidence>
<protein>
    <recommendedName>
        <fullName evidence="17">LIM domain kinase 2</fullName>
        <ecNumber evidence="4">2.7.11.1</ecNumber>
    </recommendedName>
</protein>
<dbReference type="PANTHER" id="PTHR46485:SF1">
    <property type="entry name" value="LIM DOMAIN KINASE 2"/>
    <property type="match status" value="1"/>
</dbReference>
<dbReference type="InterPro" id="IPR050940">
    <property type="entry name" value="Actin_reg-Ser/Thr_kinase"/>
</dbReference>
<evidence type="ECO:0000256" key="22">
    <source>
        <dbReference type="SAM" id="MobiDB-lite"/>
    </source>
</evidence>
<dbReference type="InterPro" id="IPR001245">
    <property type="entry name" value="Ser-Thr/Tyr_kinase_cat_dom"/>
</dbReference>
<dbReference type="Gene3D" id="3.30.200.20">
    <property type="entry name" value="Phosphorylase Kinase, domain 1"/>
    <property type="match status" value="1"/>
</dbReference>
<comment type="subcellular location">
    <subcellularLocation>
        <location evidence="2">Cytoplasm</location>
        <location evidence="2">Cytoskeleton</location>
        <location evidence="2">Microtubule organizing center</location>
        <location evidence="2">Centrosome</location>
    </subcellularLocation>
    <subcellularLocation>
        <location evidence="1">Cytoplasm</location>
        <location evidence="1">Cytoskeleton</location>
        <location evidence="1">Spindle</location>
    </subcellularLocation>
</comment>
<evidence type="ECO:0000256" key="6">
    <source>
        <dbReference type="ARBA" id="ARBA00022527"/>
    </source>
</evidence>
<feature type="region of interest" description="Disordered" evidence="22">
    <location>
        <begin position="276"/>
        <end position="297"/>
    </location>
</feature>
<feature type="domain" description="LIM zinc-binding" evidence="24">
    <location>
        <begin position="8"/>
        <end position="67"/>
    </location>
</feature>
<dbReference type="AlphaFoldDB" id="A0A8C3AHU1"/>
<evidence type="ECO:0000256" key="9">
    <source>
        <dbReference type="ARBA" id="ARBA00022723"/>
    </source>
</evidence>
<dbReference type="Pfam" id="PF00595">
    <property type="entry name" value="PDZ"/>
    <property type="match status" value="1"/>
</dbReference>
<dbReference type="PROSITE" id="PS00107">
    <property type="entry name" value="PROTEIN_KINASE_ATP"/>
    <property type="match status" value="1"/>
</dbReference>
<comment type="similarity">
    <text evidence="3">Belongs to the protein kinase superfamily. TKL Ser/Thr protein kinase family.</text>
</comment>
<feature type="domain" description="PDZ" evidence="25">
    <location>
        <begin position="140"/>
        <end position="226"/>
    </location>
</feature>
<dbReference type="PROSITE" id="PS00478">
    <property type="entry name" value="LIM_DOMAIN_1"/>
    <property type="match status" value="1"/>
</dbReference>
<keyword evidence="13 20" id="KW-0862">Zinc</keyword>
<dbReference type="PROSITE" id="PS50011">
    <property type="entry name" value="PROTEIN_KINASE_DOM"/>
    <property type="match status" value="1"/>
</dbReference>
<feature type="compositionally biased region" description="Polar residues" evidence="22">
    <location>
        <begin position="637"/>
        <end position="646"/>
    </location>
</feature>
<comment type="catalytic activity">
    <reaction evidence="19">
        <text>L-seryl-[protein] + ATP = O-phospho-L-seryl-[protein] + ADP + H(+)</text>
        <dbReference type="Rhea" id="RHEA:17989"/>
        <dbReference type="Rhea" id="RHEA-COMP:9863"/>
        <dbReference type="Rhea" id="RHEA-COMP:11604"/>
        <dbReference type="ChEBI" id="CHEBI:15378"/>
        <dbReference type="ChEBI" id="CHEBI:29999"/>
        <dbReference type="ChEBI" id="CHEBI:30616"/>
        <dbReference type="ChEBI" id="CHEBI:83421"/>
        <dbReference type="ChEBI" id="CHEBI:456216"/>
        <dbReference type="EC" id="2.7.11.1"/>
    </reaction>
    <physiologicalReaction direction="left-to-right" evidence="19">
        <dbReference type="Rhea" id="RHEA:17990"/>
    </physiologicalReaction>
</comment>
<dbReference type="InterPro" id="IPR036034">
    <property type="entry name" value="PDZ_sf"/>
</dbReference>
<feature type="compositionally biased region" description="Low complexity" evidence="22">
    <location>
        <begin position="620"/>
        <end position="632"/>
    </location>
</feature>
<dbReference type="GO" id="GO:0046872">
    <property type="term" value="F:metal ion binding"/>
    <property type="evidence" value="ECO:0007669"/>
    <property type="project" value="UniProtKB-KW"/>
</dbReference>
<organism evidence="26 27">
    <name type="scientific">Cyclopterus lumpus</name>
    <name type="common">Lumpsucker</name>
    <dbReference type="NCBI Taxonomy" id="8103"/>
    <lineage>
        <taxon>Eukaryota</taxon>
        <taxon>Metazoa</taxon>
        <taxon>Chordata</taxon>
        <taxon>Craniata</taxon>
        <taxon>Vertebrata</taxon>
        <taxon>Euteleostomi</taxon>
        <taxon>Actinopterygii</taxon>
        <taxon>Neopterygii</taxon>
        <taxon>Teleostei</taxon>
        <taxon>Neoteleostei</taxon>
        <taxon>Acanthomorphata</taxon>
        <taxon>Eupercaria</taxon>
        <taxon>Perciformes</taxon>
        <taxon>Cottioidei</taxon>
        <taxon>Cottales</taxon>
        <taxon>Cyclopteridae</taxon>
        <taxon>Cyclopterus</taxon>
    </lineage>
</organism>
<keyword evidence="27" id="KW-1185">Reference proteome</keyword>
<proteinExistence type="inferred from homology"/>
<evidence type="ECO:0000256" key="20">
    <source>
        <dbReference type="PROSITE-ProRule" id="PRU00125"/>
    </source>
</evidence>
<evidence type="ECO:0000256" key="16">
    <source>
        <dbReference type="ARBA" id="ARBA00023212"/>
    </source>
</evidence>
<keyword evidence="16" id="KW-0206">Cytoskeleton</keyword>
<dbReference type="PANTHER" id="PTHR46485">
    <property type="entry name" value="LIM DOMAIN KINASE 1"/>
    <property type="match status" value="1"/>
</dbReference>
<dbReference type="Gene3D" id="2.10.110.10">
    <property type="entry name" value="Cysteine Rich Protein"/>
    <property type="match status" value="2"/>
</dbReference>
<dbReference type="Proteomes" id="UP000694565">
    <property type="component" value="Unplaced"/>
</dbReference>
<evidence type="ECO:0000256" key="4">
    <source>
        <dbReference type="ARBA" id="ARBA00012513"/>
    </source>
</evidence>
<dbReference type="SMART" id="SM00228">
    <property type="entry name" value="PDZ"/>
    <property type="match status" value="1"/>
</dbReference>
<evidence type="ECO:0000313" key="26">
    <source>
        <dbReference type="Ensembl" id="ENSCLMP00005043046.1"/>
    </source>
</evidence>
<keyword evidence="10" id="KW-0677">Repeat</keyword>
<dbReference type="GeneTree" id="ENSGT00940000159133"/>
<dbReference type="GO" id="GO:0005524">
    <property type="term" value="F:ATP binding"/>
    <property type="evidence" value="ECO:0007669"/>
    <property type="project" value="UniProtKB-UniRule"/>
</dbReference>
<dbReference type="InterPro" id="IPR001478">
    <property type="entry name" value="PDZ"/>
</dbReference>
<evidence type="ECO:0000256" key="15">
    <source>
        <dbReference type="ARBA" id="ARBA00023038"/>
    </source>
</evidence>
<feature type="region of interest" description="Disordered" evidence="22">
    <location>
        <begin position="617"/>
        <end position="646"/>
    </location>
</feature>
<evidence type="ECO:0000256" key="8">
    <source>
        <dbReference type="ARBA" id="ARBA00022679"/>
    </source>
</evidence>
<dbReference type="FunFam" id="3.30.200.20:FF:000038">
    <property type="entry name" value="LIM domain kinase 2"/>
    <property type="match status" value="1"/>
</dbReference>
<evidence type="ECO:0000256" key="7">
    <source>
        <dbReference type="ARBA" id="ARBA00022553"/>
    </source>
</evidence>
<evidence type="ECO:0000256" key="21">
    <source>
        <dbReference type="PROSITE-ProRule" id="PRU10141"/>
    </source>
</evidence>
<evidence type="ECO:0000256" key="17">
    <source>
        <dbReference type="ARBA" id="ARBA00040666"/>
    </source>
</evidence>
<dbReference type="InterPro" id="IPR000719">
    <property type="entry name" value="Prot_kinase_dom"/>
</dbReference>
<dbReference type="EC" id="2.7.11.1" evidence="4"/>
<dbReference type="PROSITE" id="PS50106">
    <property type="entry name" value="PDZ"/>
    <property type="match status" value="1"/>
</dbReference>
<dbReference type="Gene3D" id="2.30.42.10">
    <property type="match status" value="1"/>
</dbReference>
<feature type="compositionally biased region" description="Polar residues" evidence="22">
    <location>
        <begin position="279"/>
        <end position="288"/>
    </location>
</feature>
<dbReference type="Pfam" id="PF07714">
    <property type="entry name" value="PK_Tyr_Ser-Thr"/>
    <property type="match status" value="1"/>
</dbReference>
<dbReference type="Gene3D" id="1.10.510.10">
    <property type="entry name" value="Transferase(Phosphotransferase) domain 1"/>
    <property type="match status" value="1"/>
</dbReference>
<evidence type="ECO:0000256" key="12">
    <source>
        <dbReference type="ARBA" id="ARBA00022777"/>
    </source>
</evidence>
<keyword evidence="15 20" id="KW-0440">LIM domain</keyword>
<name>A0A8C3AHU1_CYCLU</name>
<reference evidence="26" key="1">
    <citation type="submission" date="2025-08" db="UniProtKB">
        <authorList>
            <consortium name="Ensembl"/>
        </authorList>
    </citation>
    <scope>IDENTIFICATION</scope>
</reference>
<reference evidence="26" key="2">
    <citation type="submission" date="2025-09" db="UniProtKB">
        <authorList>
            <consortium name="Ensembl"/>
        </authorList>
    </citation>
    <scope>IDENTIFICATION</scope>
</reference>
<keyword evidence="7" id="KW-0597">Phosphoprotein</keyword>
<dbReference type="GO" id="GO:0030036">
    <property type="term" value="P:actin cytoskeleton organization"/>
    <property type="evidence" value="ECO:0007669"/>
    <property type="project" value="TreeGrafter"/>
</dbReference>
<evidence type="ECO:0000256" key="5">
    <source>
        <dbReference type="ARBA" id="ARBA00022490"/>
    </source>
</evidence>
<evidence type="ECO:0000259" key="25">
    <source>
        <dbReference type="PROSITE" id="PS50106"/>
    </source>
</evidence>